<evidence type="ECO:0000256" key="1">
    <source>
        <dbReference type="SAM" id="MobiDB-lite"/>
    </source>
</evidence>
<dbReference type="InterPro" id="IPR051162">
    <property type="entry name" value="T4SS_component"/>
</dbReference>
<keyword evidence="4" id="KW-1185">Reference proteome</keyword>
<dbReference type="STRING" id="411945.GA0061102_1006110"/>
<dbReference type="PANTHER" id="PTHR30121">
    <property type="entry name" value="UNCHARACTERIZED PROTEIN YJGR-RELATED"/>
    <property type="match status" value="1"/>
</dbReference>
<organism evidence="3 4">
    <name type="scientific">Rhizobium miluonense</name>
    <dbReference type="NCBI Taxonomy" id="411945"/>
    <lineage>
        <taxon>Bacteria</taxon>
        <taxon>Pseudomonadati</taxon>
        <taxon>Pseudomonadota</taxon>
        <taxon>Alphaproteobacteria</taxon>
        <taxon>Hyphomicrobiales</taxon>
        <taxon>Rhizobiaceae</taxon>
        <taxon>Rhizobium/Agrobacterium group</taxon>
        <taxon>Rhizobium</taxon>
    </lineage>
</organism>
<dbReference type="InterPro" id="IPR033186">
    <property type="entry name" value="HerA_C"/>
</dbReference>
<dbReference type="InterPro" id="IPR027417">
    <property type="entry name" value="P-loop_NTPase"/>
</dbReference>
<dbReference type="Pfam" id="PF05872">
    <property type="entry name" value="HerA_C"/>
    <property type="match status" value="1"/>
</dbReference>
<evidence type="ECO:0000259" key="2">
    <source>
        <dbReference type="Pfam" id="PF05872"/>
    </source>
</evidence>
<dbReference type="PANTHER" id="PTHR30121:SF6">
    <property type="entry name" value="SLR6007 PROTEIN"/>
    <property type="match status" value="1"/>
</dbReference>
<proteinExistence type="predicted"/>
<protein>
    <recommendedName>
        <fullName evidence="2">Helicase HerA-like C-terminal domain-containing protein</fullName>
    </recommendedName>
</protein>
<reference evidence="4" key="1">
    <citation type="submission" date="2016-08" db="EMBL/GenBank/DDBJ databases">
        <authorList>
            <person name="Varghese N."/>
            <person name="Submissions Spin"/>
        </authorList>
    </citation>
    <scope>NUCLEOTIDE SEQUENCE [LARGE SCALE GENOMIC DNA]</scope>
    <source>
        <strain evidence="4">HAMBI 2971</strain>
    </source>
</reference>
<feature type="region of interest" description="Disordered" evidence="1">
    <location>
        <begin position="458"/>
        <end position="487"/>
    </location>
</feature>
<name>A0A1C3UWJ2_9HYPH</name>
<accession>A0A1C3UWJ2</accession>
<sequence length="523" mass="56912">MNGPGSLQKLLCRRPKGDDTMPQLDGQIFVGASRNPDESINKDEFLTLKFGNRHGLVTGATGTGKTVTLQVLAEGFSKAGVPVFCADIKGDLSGIAVKGEAKDFLLKRAEEIGLSPYEFDQFPVIFWDLYGEKGHRVRTTIAEMGPLLLARLMDASEAQEGVLNIAFKIADESGWALLDLKDLQALLNYMGDNASELSSKYGLISKSSVGSIQRAMLVLEQQGAENFFGEPALKISDIMRVSNDGYGQVSVLAADKLMMNPRLYATFLLWLLSELFEELPEVGDPEKPKLVFFFDEAHLLFNDAPKVLIERVEQVVRLIRSKGVGVYFVTQNPLDVPETVLAQLGNRVQHALRAYTPREQKAVQTAATTFRPNPAFDCAEVITTLGTGEALVSMLEGKGAPSIVERTLIRPPAGRIGPVNDVERQAIIHASPVAGVYDQTIDRESAYEILTERARKAAAPQNESAGDGWTLPGFGGDSNKSSGRRSGYQRETIMEAALKSVARTVATQVGRALVRGILGSLKR</sequence>
<dbReference type="Proteomes" id="UP000199435">
    <property type="component" value="Unassembled WGS sequence"/>
</dbReference>
<dbReference type="SUPFAM" id="SSF52540">
    <property type="entry name" value="P-loop containing nucleoside triphosphate hydrolases"/>
    <property type="match status" value="1"/>
</dbReference>
<dbReference type="AlphaFoldDB" id="A0A1C3UWJ2"/>
<dbReference type="Gene3D" id="3.40.50.300">
    <property type="entry name" value="P-loop containing nucleotide triphosphate hydrolases"/>
    <property type="match status" value="2"/>
</dbReference>
<dbReference type="EMBL" id="FMAH01000006">
    <property type="protein sequence ID" value="SCB19860.1"/>
    <property type="molecule type" value="Genomic_DNA"/>
</dbReference>
<evidence type="ECO:0000313" key="3">
    <source>
        <dbReference type="EMBL" id="SCB19860.1"/>
    </source>
</evidence>
<evidence type="ECO:0000313" key="4">
    <source>
        <dbReference type="Proteomes" id="UP000199435"/>
    </source>
</evidence>
<gene>
    <name evidence="3" type="ORF">GA0061102_1006110</name>
</gene>
<feature type="domain" description="Helicase HerA-like C-terminal" evidence="2">
    <location>
        <begin position="35"/>
        <end position="521"/>
    </location>
</feature>